<accession>A0AAD8VNP8</accession>
<dbReference type="Pfam" id="PF00665">
    <property type="entry name" value="rve"/>
    <property type="match status" value="1"/>
</dbReference>
<dbReference type="InterPro" id="IPR001584">
    <property type="entry name" value="Integrase_cat-core"/>
</dbReference>
<dbReference type="GO" id="GO:0003676">
    <property type="term" value="F:nucleic acid binding"/>
    <property type="evidence" value="ECO:0007669"/>
    <property type="project" value="InterPro"/>
</dbReference>
<dbReference type="PROSITE" id="PS50994">
    <property type="entry name" value="INTEGRASE"/>
    <property type="match status" value="1"/>
</dbReference>
<dbReference type="InterPro" id="IPR012337">
    <property type="entry name" value="RNaseH-like_sf"/>
</dbReference>
<dbReference type="InterPro" id="IPR036397">
    <property type="entry name" value="RNaseH_sf"/>
</dbReference>
<dbReference type="InterPro" id="IPR050951">
    <property type="entry name" value="Retrovirus_Pol_polyprotein"/>
</dbReference>
<name>A0AAD8VNP8_LOLMU</name>
<gene>
    <name evidence="2" type="ORF">QYE76_035108</name>
</gene>
<dbReference type="PANTHER" id="PTHR37984">
    <property type="entry name" value="PROTEIN CBG26694"/>
    <property type="match status" value="1"/>
</dbReference>
<comment type="caution">
    <text evidence="2">The sequence shown here is derived from an EMBL/GenBank/DDBJ whole genome shotgun (WGS) entry which is preliminary data.</text>
</comment>
<dbReference type="SUPFAM" id="SSF53098">
    <property type="entry name" value="Ribonuclease H-like"/>
    <property type="match status" value="1"/>
</dbReference>
<sequence length="243" mass="26647">MKFGEFRFSVNKEGSYRLEVPISSKFSAIDSDFSTSDEEFSSPRFIDTKASEKFVKIFSDTSFGSTADSFISSDSDSVNSFIDKSAAIGKWGLDMVGKLHKASPGGYEYMLVAVDKFTKWIEAKPINSPDGASAIKFVKSIVFRFGVPHSIVTDNGSNFTSKEFKAYCAEVGIKLSFASVAHPQTNGQVEKANGIICNGIKKRLLGPLEKARHTWPEELPSVLWSIRTTPNTATQAIFPGPRS</sequence>
<proteinExistence type="predicted"/>
<dbReference type="AlphaFoldDB" id="A0AAD8VNP8"/>
<evidence type="ECO:0000313" key="3">
    <source>
        <dbReference type="Proteomes" id="UP001231189"/>
    </source>
</evidence>
<feature type="domain" description="Integrase catalytic" evidence="1">
    <location>
        <begin position="83"/>
        <end position="243"/>
    </location>
</feature>
<dbReference type="PANTHER" id="PTHR37984:SF5">
    <property type="entry name" value="PROTEIN NYNRIN-LIKE"/>
    <property type="match status" value="1"/>
</dbReference>
<dbReference type="EMBL" id="JAUUTY010000007">
    <property type="protein sequence ID" value="KAK1611435.1"/>
    <property type="molecule type" value="Genomic_DNA"/>
</dbReference>
<dbReference type="Proteomes" id="UP001231189">
    <property type="component" value="Unassembled WGS sequence"/>
</dbReference>
<reference evidence="2" key="1">
    <citation type="submission" date="2023-07" db="EMBL/GenBank/DDBJ databases">
        <title>A chromosome-level genome assembly of Lolium multiflorum.</title>
        <authorList>
            <person name="Chen Y."/>
            <person name="Copetti D."/>
            <person name="Kolliker R."/>
            <person name="Studer B."/>
        </authorList>
    </citation>
    <scope>NUCLEOTIDE SEQUENCE</scope>
    <source>
        <strain evidence="2">02402/16</strain>
        <tissue evidence="2">Leaf</tissue>
    </source>
</reference>
<dbReference type="Gene3D" id="3.30.420.10">
    <property type="entry name" value="Ribonuclease H-like superfamily/Ribonuclease H"/>
    <property type="match status" value="1"/>
</dbReference>
<evidence type="ECO:0000313" key="2">
    <source>
        <dbReference type="EMBL" id="KAK1611435.1"/>
    </source>
</evidence>
<organism evidence="2 3">
    <name type="scientific">Lolium multiflorum</name>
    <name type="common">Italian ryegrass</name>
    <name type="synonym">Lolium perenne subsp. multiflorum</name>
    <dbReference type="NCBI Taxonomy" id="4521"/>
    <lineage>
        <taxon>Eukaryota</taxon>
        <taxon>Viridiplantae</taxon>
        <taxon>Streptophyta</taxon>
        <taxon>Embryophyta</taxon>
        <taxon>Tracheophyta</taxon>
        <taxon>Spermatophyta</taxon>
        <taxon>Magnoliopsida</taxon>
        <taxon>Liliopsida</taxon>
        <taxon>Poales</taxon>
        <taxon>Poaceae</taxon>
        <taxon>BOP clade</taxon>
        <taxon>Pooideae</taxon>
        <taxon>Poodae</taxon>
        <taxon>Poeae</taxon>
        <taxon>Poeae Chloroplast Group 2 (Poeae type)</taxon>
        <taxon>Loliodinae</taxon>
        <taxon>Loliinae</taxon>
        <taxon>Lolium</taxon>
    </lineage>
</organism>
<protein>
    <recommendedName>
        <fullName evidence="1">Integrase catalytic domain-containing protein</fullName>
    </recommendedName>
</protein>
<keyword evidence="3" id="KW-1185">Reference proteome</keyword>
<evidence type="ECO:0000259" key="1">
    <source>
        <dbReference type="PROSITE" id="PS50994"/>
    </source>
</evidence>
<dbReference type="GO" id="GO:0015074">
    <property type="term" value="P:DNA integration"/>
    <property type="evidence" value="ECO:0007669"/>
    <property type="project" value="InterPro"/>
</dbReference>